<evidence type="ECO:0000256" key="2">
    <source>
        <dbReference type="ARBA" id="ARBA00022475"/>
    </source>
</evidence>
<dbReference type="PROSITE" id="PS50268">
    <property type="entry name" value="CADHERIN_2"/>
    <property type="match status" value="1"/>
</dbReference>
<evidence type="ECO:0000256" key="5">
    <source>
        <dbReference type="ARBA" id="ARBA00022729"/>
    </source>
</evidence>
<evidence type="ECO:0000259" key="11">
    <source>
        <dbReference type="PROSITE" id="PS50268"/>
    </source>
</evidence>
<sequence>MKYTIIDGDGRDSFDISTDPTNQFGIITIKKWWGVFGFLRMGDISDLTVLSPPQRLDFESKRSYTLKVEGANTHLDPRFLSRGPFSDVTIVHVSVEDVDEPPDFDSPFYFVEVPEDLEIGTVFKTVFARDPDVANNSIR</sequence>
<dbReference type="AlphaFoldDB" id="A0A8T2NC13"/>
<dbReference type="GO" id="GO:0005509">
    <property type="term" value="F:calcium ion binding"/>
    <property type="evidence" value="ECO:0007669"/>
    <property type="project" value="UniProtKB-UniRule"/>
</dbReference>
<keyword evidence="3" id="KW-0165">Cleavage on pair of basic residues</keyword>
<dbReference type="GO" id="GO:0016342">
    <property type="term" value="C:catenin complex"/>
    <property type="evidence" value="ECO:0007669"/>
    <property type="project" value="TreeGrafter"/>
</dbReference>
<dbReference type="InterPro" id="IPR039808">
    <property type="entry name" value="Cadherin"/>
</dbReference>
<dbReference type="GO" id="GO:0005912">
    <property type="term" value="C:adherens junction"/>
    <property type="evidence" value="ECO:0007669"/>
    <property type="project" value="TreeGrafter"/>
</dbReference>
<evidence type="ECO:0000256" key="10">
    <source>
        <dbReference type="PROSITE-ProRule" id="PRU00043"/>
    </source>
</evidence>
<evidence type="ECO:0000256" key="3">
    <source>
        <dbReference type="ARBA" id="ARBA00022685"/>
    </source>
</evidence>
<dbReference type="GO" id="GO:0007156">
    <property type="term" value="P:homophilic cell adhesion via plasma membrane adhesion molecules"/>
    <property type="evidence" value="ECO:0007669"/>
    <property type="project" value="InterPro"/>
</dbReference>
<evidence type="ECO:0000256" key="4">
    <source>
        <dbReference type="ARBA" id="ARBA00022723"/>
    </source>
</evidence>
<evidence type="ECO:0000313" key="12">
    <source>
        <dbReference type="EMBL" id="KAG9337514.1"/>
    </source>
</evidence>
<dbReference type="EMBL" id="JAFBMS010000086">
    <property type="protein sequence ID" value="KAG9337514.1"/>
    <property type="molecule type" value="Genomic_DNA"/>
</dbReference>
<keyword evidence="6" id="KW-0677">Repeat</keyword>
<dbReference type="GO" id="GO:0007043">
    <property type="term" value="P:cell-cell junction assembly"/>
    <property type="evidence" value="ECO:0007669"/>
    <property type="project" value="TreeGrafter"/>
</dbReference>
<dbReference type="InterPro" id="IPR015919">
    <property type="entry name" value="Cadherin-like_sf"/>
</dbReference>
<accession>A0A8T2NC13</accession>
<feature type="domain" description="Cadherin" evidence="11">
    <location>
        <begin position="1"/>
        <end position="104"/>
    </location>
</feature>
<dbReference type="Proteomes" id="UP000824540">
    <property type="component" value="Unassembled WGS sequence"/>
</dbReference>
<protein>
    <recommendedName>
        <fullName evidence="11">Cadherin domain-containing protein</fullName>
    </recommendedName>
</protein>
<dbReference type="InterPro" id="IPR002126">
    <property type="entry name" value="Cadherin-like_dom"/>
</dbReference>
<keyword evidence="13" id="KW-1185">Reference proteome</keyword>
<keyword evidence="4" id="KW-0479">Metal-binding</keyword>
<dbReference type="Gene3D" id="2.60.40.60">
    <property type="entry name" value="Cadherins"/>
    <property type="match status" value="2"/>
</dbReference>
<dbReference type="GO" id="GO:0044331">
    <property type="term" value="P:cell-cell adhesion mediated by cadherin"/>
    <property type="evidence" value="ECO:0007669"/>
    <property type="project" value="TreeGrafter"/>
</dbReference>
<organism evidence="12 13">
    <name type="scientific">Albula glossodonta</name>
    <name type="common">roundjaw bonefish</name>
    <dbReference type="NCBI Taxonomy" id="121402"/>
    <lineage>
        <taxon>Eukaryota</taxon>
        <taxon>Metazoa</taxon>
        <taxon>Chordata</taxon>
        <taxon>Craniata</taxon>
        <taxon>Vertebrata</taxon>
        <taxon>Euteleostomi</taxon>
        <taxon>Actinopterygii</taxon>
        <taxon>Neopterygii</taxon>
        <taxon>Teleostei</taxon>
        <taxon>Albuliformes</taxon>
        <taxon>Albulidae</taxon>
        <taxon>Albula</taxon>
    </lineage>
</organism>
<evidence type="ECO:0000256" key="8">
    <source>
        <dbReference type="ARBA" id="ARBA00023136"/>
    </source>
</evidence>
<dbReference type="GO" id="GO:0000902">
    <property type="term" value="P:cell morphogenesis"/>
    <property type="evidence" value="ECO:0007669"/>
    <property type="project" value="TreeGrafter"/>
</dbReference>
<evidence type="ECO:0000256" key="1">
    <source>
        <dbReference type="ARBA" id="ARBA00004236"/>
    </source>
</evidence>
<keyword evidence="9" id="KW-0325">Glycoprotein</keyword>
<gene>
    <name evidence="12" type="ORF">JZ751_028620</name>
</gene>
<evidence type="ECO:0000256" key="7">
    <source>
        <dbReference type="ARBA" id="ARBA00022837"/>
    </source>
</evidence>
<dbReference type="PANTHER" id="PTHR24027:SF84">
    <property type="entry name" value="CADHERIN-20"/>
    <property type="match status" value="1"/>
</dbReference>
<comment type="subcellular location">
    <subcellularLocation>
        <location evidence="1">Cell membrane</location>
    </subcellularLocation>
</comment>
<evidence type="ECO:0000313" key="13">
    <source>
        <dbReference type="Proteomes" id="UP000824540"/>
    </source>
</evidence>
<reference evidence="12" key="1">
    <citation type="thesis" date="2021" institute="BYU ScholarsArchive" country="Provo, UT, USA">
        <title>Applications of and Algorithms for Genome Assembly and Genomic Analyses with an Emphasis on Marine Teleosts.</title>
        <authorList>
            <person name="Pickett B.D."/>
        </authorList>
    </citation>
    <scope>NUCLEOTIDE SEQUENCE</scope>
    <source>
        <strain evidence="12">HI-2016</strain>
    </source>
</reference>
<dbReference type="GO" id="GO:0045296">
    <property type="term" value="F:cadherin binding"/>
    <property type="evidence" value="ECO:0007669"/>
    <property type="project" value="TreeGrafter"/>
</dbReference>
<evidence type="ECO:0000256" key="9">
    <source>
        <dbReference type="ARBA" id="ARBA00023180"/>
    </source>
</evidence>
<dbReference type="CDD" id="cd11304">
    <property type="entry name" value="Cadherin_repeat"/>
    <property type="match status" value="2"/>
</dbReference>
<keyword evidence="5" id="KW-0732">Signal</keyword>
<comment type="caution">
    <text evidence="12">The sequence shown here is derived from an EMBL/GenBank/DDBJ whole genome shotgun (WGS) entry which is preliminary data.</text>
</comment>
<name>A0A8T2NC13_9TELE</name>
<keyword evidence="7 10" id="KW-0106">Calcium</keyword>
<dbReference type="GO" id="GO:0016339">
    <property type="term" value="P:calcium-dependent cell-cell adhesion via plasma membrane cell adhesion molecules"/>
    <property type="evidence" value="ECO:0007669"/>
    <property type="project" value="TreeGrafter"/>
</dbReference>
<dbReference type="GO" id="GO:0008013">
    <property type="term" value="F:beta-catenin binding"/>
    <property type="evidence" value="ECO:0007669"/>
    <property type="project" value="TreeGrafter"/>
</dbReference>
<dbReference type="OrthoDB" id="6252479at2759"/>
<keyword evidence="8" id="KW-0472">Membrane</keyword>
<dbReference type="GO" id="GO:0016477">
    <property type="term" value="P:cell migration"/>
    <property type="evidence" value="ECO:0007669"/>
    <property type="project" value="TreeGrafter"/>
</dbReference>
<evidence type="ECO:0000256" key="6">
    <source>
        <dbReference type="ARBA" id="ARBA00022737"/>
    </source>
</evidence>
<keyword evidence="2" id="KW-1003">Cell membrane</keyword>
<dbReference type="GO" id="GO:0034332">
    <property type="term" value="P:adherens junction organization"/>
    <property type="evidence" value="ECO:0007669"/>
    <property type="project" value="TreeGrafter"/>
</dbReference>
<proteinExistence type="predicted"/>
<dbReference type="SUPFAM" id="SSF49313">
    <property type="entry name" value="Cadherin-like"/>
    <property type="match status" value="1"/>
</dbReference>
<dbReference type="PANTHER" id="PTHR24027">
    <property type="entry name" value="CADHERIN-23"/>
    <property type="match status" value="1"/>
</dbReference>